<sequence>MLPKGKWAMLPSQFRRLIDTLHTQLGAIRETLQNQEDARRDAQEGTEQKWREVPGIIASSVLGTADDRKAAESQKKKENAYQEDLIASQNKLVKWTRRAFLAACAYAAVALWQGYLTNRTIIEMRMANEAASRQLTVAENALDTSMSQFDRTMGALIDQTASTKRSAGAAEKSVEAAQDQMRVDQRAWLAPFNACGLYPGVWKLGTADGECPEPPAGTQPIGAVVFFRNAGKTPAFNVRDKVAWQTIDNLPKTDDPPPDEREGNIFPNGVLNIPWKADSLVASTISAGAENYAIMGTVWYDDILGNPHWTQYCFEARRRLTGFHPCLAHNATDDQHKKH</sequence>
<organism evidence="2 3">
    <name type="scientific">Occallatibacter riparius</name>
    <dbReference type="NCBI Taxonomy" id="1002689"/>
    <lineage>
        <taxon>Bacteria</taxon>
        <taxon>Pseudomonadati</taxon>
        <taxon>Acidobacteriota</taxon>
        <taxon>Terriglobia</taxon>
        <taxon>Terriglobales</taxon>
        <taxon>Acidobacteriaceae</taxon>
        <taxon>Occallatibacter</taxon>
    </lineage>
</organism>
<reference evidence="2" key="1">
    <citation type="submission" date="2021-04" db="EMBL/GenBank/DDBJ databases">
        <title>Phylogenetic analysis of Acidobacteriaceae.</title>
        <authorList>
            <person name="Qiu L."/>
            <person name="Zhang Q."/>
        </authorList>
    </citation>
    <scope>NUCLEOTIDE SEQUENCE</scope>
    <source>
        <strain evidence="2">DSM 25168</strain>
    </source>
</reference>
<keyword evidence="1" id="KW-1133">Transmembrane helix</keyword>
<feature type="transmembrane region" description="Helical" evidence="1">
    <location>
        <begin position="99"/>
        <end position="116"/>
    </location>
</feature>
<dbReference type="KEGG" id="orp:MOP44_25805"/>
<evidence type="ECO:0000313" key="3">
    <source>
        <dbReference type="Proteomes" id="UP001059380"/>
    </source>
</evidence>
<gene>
    <name evidence="2" type="ORF">MOP44_25805</name>
</gene>
<accession>A0A9J7BN79</accession>
<name>A0A9J7BN79_9BACT</name>
<keyword evidence="1" id="KW-0812">Transmembrane</keyword>
<keyword evidence="3" id="KW-1185">Reference proteome</keyword>
<evidence type="ECO:0000256" key="1">
    <source>
        <dbReference type="SAM" id="Phobius"/>
    </source>
</evidence>
<evidence type="ECO:0000313" key="2">
    <source>
        <dbReference type="EMBL" id="UWZ83961.1"/>
    </source>
</evidence>
<protein>
    <submittedName>
        <fullName evidence="2">Uncharacterized protein</fullName>
    </submittedName>
</protein>
<proteinExistence type="predicted"/>
<dbReference type="Proteomes" id="UP001059380">
    <property type="component" value="Chromosome"/>
</dbReference>
<keyword evidence="1" id="KW-0472">Membrane</keyword>
<dbReference type="AlphaFoldDB" id="A0A9J7BN79"/>
<dbReference type="EMBL" id="CP093313">
    <property type="protein sequence ID" value="UWZ83961.1"/>
    <property type="molecule type" value="Genomic_DNA"/>
</dbReference>
<dbReference type="RefSeq" id="WP_260793464.1">
    <property type="nucleotide sequence ID" value="NZ_CP093313.1"/>
</dbReference>